<reference evidence="1 2" key="1">
    <citation type="submission" date="2016-07" db="EMBL/GenBank/DDBJ databases">
        <title>Pervasive Adenine N6-methylation of Active Genes in Fungi.</title>
        <authorList>
            <consortium name="DOE Joint Genome Institute"/>
            <person name="Mondo S.J."/>
            <person name="Dannebaum R.O."/>
            <person name="Kuo R.C."/>
            <person name="Labutti K."/>
            <person name="Haridas S."/>
            <person name="Kuo A."/>
            <person name="Salamov A."/>
            <person name="Ahrendt S.R."/>
            <person name="Lipzen A."/>
            <person name="Sullivan W."/>
            <person name="Andreopoulos W.B."/>
            <person name="Clum A."/>
            <person name="Lindquist E."/>
            <person name="Daum C."/>
            <person name="Ramamoorthy G.K."/>
            <person name="Gryganskyi A."/>
            <person name="Culley D."/>
            <person name="Magnuson J.K."/>
            <person name="James T.Y."/>
            <person name="O'Malley M.A."/>
            <person name="Stajich J.E."/>
            <person name="Spatafora J.W."/>
            <person name="Visel A."/>
            <person name="Grigoriev I.V."/>
        </authorList>
    </citation>
    <scope>NUCLEOTIDE SEQUENCE [LARGE SCALE GENOMIC DNA]</scope>
    <source>
        <strain evidence="1 2">ATCC 12442</strain>
    </source>
</reference>
<keyword evidence="2" id="KW-1185">Reference proteome</keyword>
<dbReference type="RefSeq" id="XP_040742675.1">
    <property type="nucleotide sequence ID" value="XM_040885575.1"/>
</dbReference>
<dbReference type="EMBL" id="MCFD01000008">
    <property type="protein sequence ID" value="ORX68943.1"/>
    <property type="molecule type" value="Genomic_DNA"/>
</dbReference>
<comment type="caution">
    <text evidence="1">The sequence shown here is derived from an EMBL/GenBank/DDBJ whole genome shotgun (WGS) entry which is preliminary data.</text>
</comment>
<proteinExistence type="predicted"/>
<evidence type="ECO:0000313" key="1">
    <source>
        <dbReference type="EMBL" id="ORX68943.1"/>
    </source>
</evidence>
<dbReference type="Proteomes" id="UP000193922">
    <property type="component" value="Unassembled WGS sequence"/>
</dbReference>
<gene>
    <name evidence="1" type="ORF">DL89DRAFT_258047</name>
</gene>
<accession>A0A1Y1W5Y7</accession>
<organism evidence="1 2">
    <name type="scientific">Linderina pennispora</name>
    <dbReference type="NCBI Taxonomy" id="61395"/>
    <lineage>
        <taxon>Eukaryota</taxon>
        <taxon>Fungi</taxon>
        <taxon>Fungi incertae sedis</taxon>
        <taxon>Zoopagomycota</taxon>
        <taxon>Kickxellomycotina</taxon>
        <taxon>Kickxellomycetes</taxon>
        <taxon>Kickxellales</taxon>
        <taxon>Kickxellaceae</taxon>
        <taxon>Linderina</taxon>
    </lineage>
</organism>
<dbReference type="AlphaFoldDB" id="A0A1Y1W5Y7"/>
<protein>
    <submittedName>
        <fullName evidence="1">Uncharacterized protein</fullName>
    </submittedName>
</protein>
<dbReference type="GeneID" id="63802223"/>
<name>A0A1Y1W5Y7_9FUNG</name>
<evidence type="ECO:0000313" key="2">
    <source>
        <dbReference type="Proteomes" id="UP000193922"/>
    </source>
</evidence>
<sequence>MFFGGLMLTTVVGYIWLSPRMKQTEELQGQLRKVQTHMYWSMALTQRTRREETAGETTAPRRVIWWNARVGQLFHWAGEPGYLTAGTQKTRRLVNDGLEYGAGEVKRAISSSSEWATDTIKEGVEQSAVVKSARLMWEDEKRKWRVAHADAIEAVHPLYQKPEDP</sequence>
<dbReference type="OrthoDB" id="5572861at2759"/>